<organism evidence="8 9">
    <name type="scientific">Popillia japonica</name>
    <name type="common">Japanese beetle</name>
    <dbReference type="NCBI Taxonomy" id="7064"/>
    <lineage>
        <taxon>Eukaryota</taxon>
        <taxon>Metazoa</taxon>
        <taxon>Ecdysozoa</taxon>
        <taxon>Arthropoda</taxon>
        <taxon>Hexapoda</taxon>
        <taxon>Insecta</taxon>
        <taxon>Pterygota</taxon>
        <taxon>Neoptera</taxon>
        <taxon>Endopterygota</taxon>
        <taxon>Coleoptera</taxon>
        <taxon>Polyphaga</taxon>
        <taxon>Scarabaeiformia</taxon>
        <taxon>Scarabaeidae</taxon>
        <taxon>Rutelinae</taxon>
        <taxon>Popillia</taxon>
    </lineage>
</organism>
<dbReference type="PANTHER" id="PTHR23506">
    <property type="entry name" value="GH10249P"/>
    <property type="match status" value="1"/>
</dbReference>
<feature type="transmembrane region" description="Helical" evidence="6">
    <location>
        <begin position="108"/>
        <end position="131"/>
    </location>
</feature>
<feature type="transmembrane region" description="Helical" evidence="6">
    <location>
        <begin position="164"/>
        <end position="185"/>
    </location>
</feature>
<evidence type="ECO:0000259" key="7">
    <source>
        <dbReference type="PROSITE" id="PS50850"/>
    </source>
</evidence>
<name>A0AAW1MCC5_POPJA</name>
<gene>
    <name evidence="8" type="ORF">QE152_g8042</name>
</gene>
<feature type="transmembrane region" description="Helical" evidence="6">
    <location>
        <begin position="313"/>
        <end position="331"/>
    </location>
</feature>
<keyword evidence="9" id="KW-1185">Reference proteome</keyword>
<proteinExistence type="predicted"/>
<feature type="transmembrane region" description="Helical" evidence="6">
    <location>
        <begin position="137"/>
        <end position="157"/>
    </location>
</feature>
<dbReference type="InterPro" id="IPR020846">
    <property type="entry name" value="MFS_dom"/>
</dbReference>
<evidence type="ECO:0000256" key="4">
    <source>
        <dbReference type="ARBA" id="ARBA00022989"/>
    </source>
</evidence>
<dbReference type="InterPro" id="IPR050930">
    <property type="entry name" value="MFS_Vesicular_Transporter"/>
</dbReference>
<dbReference type="Gene3D" id="1.20.1250.20">
    <property type="entry name" value="MFS general substrate transporter like domains"/>
    <property type="match status" value="1"/>
</dbReference>
<reference evidence="8 9" key="1">
    <citation type="journal article" date="2024" name="BMC Genomics">
        <title>De novo assembly and annotation of Popillia japonica's genome with initial clues to its potential as an invasive pest.</title>
        <authorList>
            <person name="Cucini C."/>
            <person name="Boschi S."/>
            <person name="Funari R."/>
            <person name="Cardaioli E."/>
            <person name="Iannotti N."/>
            <person name="Marturano G."/>
            <person name="Paoli F."/>
            <person name="Bruttini M."/>
            <person name="Carapelli A."/>
            <person name="Frati F."/>
            <person name="Nardi F."/>
        </authorList>
    </citation>
    <scope>NUCLEOTIDE SEQUENCE [LARGE SCALE GENOMIC DNA]</scope>
    <source>
        <strain evidence="8">DMR45628</strain>
    </source>
</reference>
<evidence type="ECO:0000256" key="5">
    <source>
        <dbReference type="ARBA" id="ARBA00023136"/>
    </source>
</evidence>
<dbReference type="GO" id="GO:0016020">
    <property type="term" value="C:membrane"/>
    <property type="evidence" value="ECO:0007669"/>
    <property type="project" value="UniProtKB-SubCell"/>
</dbReference>
<dbReference type="GO" id="GO:0022857">
    <property type="term" value="F:transmembrane transporter activity"/>
    <property type="evidence" value="ECO:0007669"/>
    <property type="project" value="InterPro"/>
</dbReference>
<evidence type="ECO:0000256" key="6">
    <source>
        <dbReference type="SAM" id="Phobius"/>
    </source>
</evidence>
<sequence>METTSASTSKIISRNFEDIAIEKTDKPDRLKARILRVSMLFILAIILVLNNALYTLYIPLVTREYKIVYNNNMLYYYALMYASKDIAVLIASPLIGGLIDRVGYDDPLIGGIGFILVSTIIFAFGDSYWLFYTNRVFQGLTSILTDTSIMVVIATLFTRDETRLYAFGALLGCSSLVLLTVSPFVDILMTNLLDNRILFLGFDAAYVGISLIAFCLLKWYNFAQFNADQKTKTKEDLVPMWNLLIDPYILICAGSLAVSQILPSFFQYVLPFWPGGLLALLNNGTLSSILGLSAHIAGIITAVMVGKNYRNRRWLIIAAGLTLEGICGLVLPFVTSYIPLVISMCGISFGIALDIILQKSQHM</sequence>
<feature type="transmembrane region" description="Helical" evidence="6">
    <location>
        <begin position="34"/>
        <end position="54"/>
    </location>
</feature>
<feature type="transmembrane region" description="Helical" evidence="6">
    <location>
        <begin position="241"/>
        <end position="266"/>
    </location>
</feature>
<accession>A0AAW1MCC5</accession>
<keyword evidence="4 6" id="KW-1133">Transmembrane helix</keyword>
<dbReference type="Proteomes" id="UP001458880">
    <property type="component" value="Unassembled WGS sequence"/>
</dbReference>
<evidence type="ECO:0000256" key="3">
    <source>
        <dbReference type="ARBA" id="ARBA00022692"/>
    </source>
</evidence>
<keyword evidence="5 6" id="KW-0472">Membrane</keyword>
<dbReference type="PANTHER" id="PTHR23506:SF23">
    <property type="entry name" value="GH10249P"/>
    <property type="match status" value="1"/>
</dbReference>
<evidence type="ECO:0000313" key="9">
    <source>
        <dbReference type="Proteomes" id="UP001458880"/>
    </source>
</evidence>
<keyword evidence="3 6" id="KW-0812">Transmembrane</keyword>
<evidence type="ECO:0000313" key="8">
    <source>
        <dbReference type="EMBL" id="KAK9744154.1"/>
    </source>
</evidence>
<comment type="caution">
    <text evidence="8">The sequence shown here is derived from an EMBL/GenBank/DDBJ whole genome shotgun (WGS) entry which is preliminary data.</text>
</comment>
<feature type="transmembrane region" description="Helical" evidence="6">
    <location>
        <begin position="74"/>
        <end position="96"/>
    </location>
</feature>
<keyword evidence="2" id="KW-0813">Transport</keyword>
<comment type="subcellular location">
    <subcellularLocation>
        <location evidence="1">Membrane</location>
        <topology evidence="1">Multi-pass membrane protein</topology>
    </subcellularLocation>
</comment>
<evidence type="ECO:0000256" key="1">
    <source>
        <dbReference type="ARBA" id="ARBA00004141"/>
    </source>
</evidence>
<feature type="transmembrane region" description="Helical" evidence="6">
    <location>
        <begin position="337"/>
        <end position="357"/>
    </location>
</feature>
<dbReference type="InterPro" id="IPR011701">
    <property type="entry name" value="MFS"/>
</dbReference>
<dbReference type="Pfam" id="PF07690">
    <property type="entry name" value="MFS_1"/>
    <property type="match status" value="1"/>
</dbReference>
<dbReference type="EMBL" id="JASPKY010000061">
    <property type="protein sequence ID" value="KAK9744154.1"/>
    <property type="molecule type" value="Genomic_DNA"/>
</dbReference>
<dbReference type="PROSITE" id="PS50850">
    <property type="entry name" value="MFS"/>
    <property type="match status" value="1"/>
</dbReference>
<dbReference type="InterPro" id="IPR036259">
    <property type="entry name" value="MFS_trans_sf"/>
</dbReference>
<feature type="transmembrane region" description="Helical" evidence="6">
    <location>
        <begin position="286"/>
        <end position="306"/>
    </location>
</feature>
<dbReference type="AlphaFoldDB" id="A0AAW1MCC5"/>
<feature type="transmembrane region" description="Helical" evidence="6">
    <location>
        <begin position="197"/>
        <end position="220"/>
    </location>
</feature>
<protein>
    <submittedName>
        <fullName evidence="8">Major Facilitator Superfamily</fullName>
    </submittedName>
</protein>
<dbReference type="SUPFAM" id="SSF103473">
    <property type="entry name" value="MFS general substrate transporter"/>
    <property type="match status" value="1"/>
</dbReference>
<evidence type="ECO:0000256" key="2">
    <source>
        <dbReference type="ARBA" id="ARBA00022448"/>
    </source>
</evidence>
<feature type="domain" description="Major facilitator superfamily (MFS) profile" evidence="7">
    <location>
        <begin position="36"/>
        <end position="363"/>
    </location>
</feature>